<evidence type="ECO:0000313" key="1">
    <source>
        <dbReference type="EMBL" id="GES74723.1"/>
    </source>
</evidence>
<dbReference type="EMBL" id="BLAL01000012">
    <property type="protein sequence ID" value="GES74723.1"/>
    <property type="molecule type" value="Genomic_DNA"/>
</dbReference>
<comment type="caution">
    <text evidence="1">The sequence shown here is derived from an EMBL/GenBank/DDBJ whole genome shotgun (WGS) entry which is preliminary data.</text>
</comment>
<proteinExistence type="predicted"/>
<accession>A0A8H3KRV4</accession>
<organism evidence="1 2">
    <name type="scientific">Rhizophagus clarus</name>
    <dbReference type="NCBI Taxonomy" id="94130"/>
    <lineage>
        <taxon>Eukaryota</taxon>
        <taxon>Fungi</taxon>
        <taxon>Fungi incertae sedis</taxon>
        <taxon>Mucoromycota</taxon>
        <taxon>Glomeromycotina</taxon>
        <taxon>Glomeromycetes</taxon>
        <taxon>Glomerales</taxon>
        <taxon>Glomeraceae</taxon>
        <taxon>Rhizophagus</taxon>
    </lineage>
</organism>
<reference evidence="1" key="1">
    <citation type="submission" date="2019-10" db="EMBL/GenBank/DDBJ databases">
        <title>Conservation and host-specific expression of non-tandemly repeated heterogenous ribosome RNA gene in arbuscular mycorrhizal fungi.</title>
        <authorList>
            <person name="Maeda T."/>
            <person name="Kobayashi Y."/>
            <person name="Nakagawa T."/>
            <person name="Ezawa T."/>
            <person name="Yamaguchi K."/>
            <person name="Bino T."/>
            <person name="Nishimoto Y."/>
            <person name="Shigenobu S."/>
            <person name="Kawaguchi M."/>
        </authorList>
    </citation>
    <scope>NUCLEOTIDE SEQUENCE</scope>
    <source>
        <strain evidence="1">HR1</strain>
    </source>
</reference>
<gene>
    <name evidence="1" type="ORF">RCL2_000219100</name>
</gene>
<sequence length="220" mass="25969">MGQDTIPRIHQDGQLIALPPGRRAHEIPDKIFEWHRFFQNLTKLGIKSALESFQKWFSQWLHLPLTICRLGWDNTQSFASSFYHVFLEKPGFFHLLNWNCSLLSIWKMTKITNSLKPKLYLFLNLYDLLKAKSIKIYYIDIHQQQVEGHFNKLDLKTHANMTFEMKQLKLLLSSNISKENLDNLKEVRKQIDESRRPLQEIQPQPFGPDIASALFKQMLC</sequence>
<evidence type="ECO:0000313" key="2">
    <source>
        <dbReference type="Proteomes" id="UP000615446"/>
    </source>
</evidence>
<protein>
    <submittedName>
        <fullName evidence="1">Uncharacterized protein</fullName>
    </submittedName>
</protein>
<name>A0A8H3KRV4_9GLOM</name>
<dbReference type="Proteomes" id="UP000615446">
    <property type="component" value="Unassembled WGS sequence"/>
</dbReference>
<dbReference type="OrthoDB" id="2419893at2759"/>
<dbReference type="AlphaFoldDB" id="A0A8H3KRV4"/>